<organism evidence="2 3">
    <name type="scientific">Apilactobacillus timberlakei</name>
    <dbReference type="NCBI Taxonomy" id="2008380"/>
    <lineage>
        <taxon>Bacteria</taxon>
        <taxon>Bacillati</taxon>
        <taxon>Bacillota</taxon>
        <taxon>Bacilli</taxon>
        <taxon>Lactobacillales</taxon>
        <taxon>Lactobacillaceae</taxon>
        <taxon>Apilactobacillus</taxon>
    </lineage>
</organism>
<dbReference type="EMBL" id="QUAM01000008">
    <property type="protein sequence ID" value="TPR12421.1"/>
    <property type="molecule type" value="Genomic_DNA"/>
</dbReference>
<accession>A0ABY2YVC3</accession>
<keyword evidence="3" id="KW-1185">Reference proteome</keyword>
<keyword evidence="1" id="KW-1133">Transmembrane helix</keyword>
<keyword evidence="1" id="KW-0472">Membrane</keyword>
<proteinExistence type="predicted"/>
<sequence>MKKPFINTKIFLYATVEKQISIIGCVVLDVWLPFKLIGINLFNVIDLANLCWLIFIYSAVVLLISEHKHKKNTHRHYKYRLTRSFNNEIKH</sequence>
<keyword evidence="1" id="KW-0812">Transmembrane</keyword>
<evidence type="ECO:0000313" key="3">
    <source>
        <dbReference type="Proteomes" id="UP000767392"/>
    </source>
</evidence>
<name>A0ABY2YVC3_9LACO</name>
<comment type="caution">
    <text evidence="2">The sequence shown here is derived from an EMBL/GenBank/DDBJ whole genome shotgun (WGS) entry which is preliminary data.</text>
</comment>
<feature type="transmembrane region" description="Helical" evidence="1">
    <location>
        <begin position="47"/>
        <end position="65"/>
    </location>
</feature>
<gene>
    <name evidence="2" type="ORF">DY048_07675</name>
</gene>
<evidence type="ECO:0000313" key="2">
    <source>
        <dbReference type="EMBL" id="TPR12421.1"/>
    </source>
</evidence>
<evidence type="ECO:0000256" key="1">
    <source>
        <dbReference type="SAM" id="Phobius"/>
    </source>
</evidence>
<reference evidence="2 3" key="1">
    <citation type="submission" date="2018-08" db="EMBL/GenBank/DDBJ databases">
        <title>Comparative genomics of wild bee and flower associated Lactobacillus reveals potential adaptation to the bee host.</title>
        <authorList>
            <person name="Vuong H.Q."/>
            <person name="Mcfrederick Q.S."/>
        </authorList>
    </citation>
    <scope>NUCLEOTIDE SEQUENCE [LARGE SCALE GENOMIC DNA]</scope>
    <source>
        <strain evidence="2 3">HV_04</strain>
    </source>
</reference>
<dbReference type="Proteomes" id="UP000767392">
    <property type="component" value="Unassembled WGS sequence"/>
</dbReference>
<protein>
    <submittedName>
        <fullName evidence="2">Uncharacterized protein</fullName>
    </submittedName>
</protein>
<feature type="transmembrane region" description="Helical" evidence="1">
    <location>
        <begin position="20"/>
        <end position="41"/>
    </location>
</feature>